<proteinExistence type="inferred from homology"/>
<keyword evidence="4" id="KW-0997">Cell inner membrane</keyword>
<evidence type="ECO:0000256" key="1">
    <source>
        <dbReference type="ARBA" id="ARBA00004429"/>
    </source>
</evidence>
<dbReference type="AlphaFoldDB" id="A0A7G1G7U5"/>
<organism evidence="10 11">
    <name type="scientific">Tepiditoga spiralis</name>
    <dbReference type="NCBI Taxonomy" id="2108365"/>
    <lineage>
        <taxon>Bacteria</taxon>
        <taxon>Thermotogati</taxon>
        <taxon>Thermotogota</taxon>
        <taxon>Thermotogae</taxon>
        <taxon>Petrotogales</taxon>
        <taxon>Petrotogaceae</taxon>
        <taxon>Tepiditoga</taxon>
    </lineage>
</organism>
<sequence>MEWSGLIIGLIFGVILQKGRVCFNSAFRDVLMFKDNYLMKLAALTLALESIVFVLFAQFGWMTMNPKPLNWGANIVGGFIFGLGMVLAGGCASGVTYRVGEGMTTAWFAAVFYGLTGYATKHGAFNWWLKLFGQSIKTTNDSQYFVEKSGPTLSSVLHLNQWIVVAIFVGLMLWYVFGTKTTERPTKLGFKTASILIALLAGFAFITSTASGRHYGMGITGGWINLFDGFLNKKPLNWEGLEILGIIVGAGITAKLAGEFKLRMPKNPITYLQVMIGGFLMGLGAVTAGGCNVGHFLTGVPQLAISSIVASIFFILGNWTMAWLLYRERD</sequence>
<evidence type="ECO:0000256" key="7">
    <source>
        <dbReference type="ARBA" id="ARBA00023136"/>
    </source>
</evidence>
<dbReference type="PANTHER" id="PTHR30574:SF1">
    <property type="entry name" value="SULPHUR TRANSPORT DOMAIN-CONTAINING PROTEIN"/>
    <property type="match status" value="1"/>
</dbReference>
<feature type="transmembrane region" description="Helical" evidence="9">
    <location>
        <begin position="6"/>
        <end position="26"/>
    </location>
</feature>
<feature type="transmembrane region" description="Helical" evidence="9">
    <location>
        <begin position="71"/>
        <end position="92"/>
    </location>
</feature>
<feature type="transmembrane region" description="Helical" evidence="9">
    <location>
        <begin position="38"/>
        <end position="59"/>
    </location>
</feature>
<comment type="subcellular location">
    <subcellularLocation>
        <location evidence="1">Cell inner membrane</location>
        <topology evidence="1">Multi-pass membrane protein</topology>
    </subcellularLocation>
</comment>
<feature type="transmembrane region" description="Helical" evidence="9">
    <location>
        <begin position="159"/>
        <end position="176"/>
    </location>
</feature>
<evidence type="ECO:0000256" key="8">
    <source>
        <dbReference type="ARBA" id="ARBA00035655"/>
    </source>
</evidence>
<evidence type="ECO:0000313" key="11">
    <source>
        <dbReference type="Proteomes" id="UP000516361"/>
    </source>
</evidence>
<keyword evidence="3" id="KW-1003">Cell membrane</keyword>
<feature type="transmembrane region" description="Helical" evidence="9">
    <location>
        <begin position="270"/>
        <end position="297"/>
    </location>
</feature>
<dbReference type="KEGG" id="ocy:OSSY52_15970"/>
<keyword evidence="6 9" id="KW-1133">Transmembrane helix</keyword>
<dbReference type="GO" id="GO:0005886">
    <property type="term" value="C:plasma membrane"/>
    <property type="evidence" value="ECO:0007669"/>
    <property type="project" value="UniProtKB-SubCell"/>
</dbReference>
<dbReference type="EMBL" id="AP018712">
    <property type="protein sequence ID" value="BBE31456.1"/>
    <property type="molecule type" value="Genomic_DNA"/>
</dbReference>
<feature type="transmembrane region" description="Helical" evidence="9">
    <location>
        <begin position="104"/>
        <end position="120"/>
    </location>
</feature>
<feature type="transmembrane region" description="Helical" evidence="9">
    <location>
        <begin position="303"/>
        <end position="326"/>
    </location>
</feature>
<accession>A0A7G1G7U5</accession>
<evidence type="ECO:0000256" key="4">
    <source>
        <dbReference type="ARBA" id="ARBA00022519"/>
    </source>
</evidence>
<dbReference type="RefSeq" id="WP_190613999.1">
    <property type="nucleotide sequence ID" value="NZ_AP018712.1"/>
</dbReference>
<keyword evidence="7 9" id="KW-0472">Membrane</keyword>
<dbReference type="PANTHER" id="PTHR30574">
    <property type="entry name" value="INNER MEMBRANE PROTEIN YEDE"/>
    <property type="match status" value="1"/>
</dbReference>
<name>A0A7G1G7U5_9BACT</name>
<keyword evidence="2" id="KW-0813">Transport</keyword>
<evidence type="ECO:0000256" key="6">
    <source>
        <dbReference type="ARBA" id="ARBA00022989"/>
    </source>
</evidence>
<gene>
    <name evidence="10" type="ORF">OSSY52_15970</name>
</gene>
<dbReference type="InParanoid" id="A0A7G1G7U5"/>
<dbReference type="InterPro" id="IPR007272">
    <property type="entry name" value="Sulf_transp_TsuA/YedE"/>
</dbReference>
<dbReference type="Proteomes" id="UP000516361">
    <property type="component" value="Chromosome"/>
</dbReference>
<keyword evidence="11" id="KW-1185">Reference proteome</keyword>
<evidence type="ECO:0000256" key="9">
    <source>
        <dbReference type="SAM" id="Phobius"/>
    </source>
</evidence>
<reference evidence="10 11" key="1">
    <citation type="submission" date="2018-06" db="EMBL/GenBank/DDBJ databases">
        <title>Genome sequencing of Oceanotoga sp. sy52.</title>
        <authorList>
            <person name="Mori K."/>
        </authorList>
    </citation>
    <scope>NUCLEOTIDE SEQUENCE [LARGE SCALE GENOMIC DNA]</scope>
    <source>
        <strain evidence="11">sy52</strain>
    </source>
</reference>
<protein>
    <submittedName>
        <fullName evidence="10">Transporter</fullName>
    </submittedName>
</protein>
<feature type="transmembrane region" description="Helical" evidence="9">
    <location>
        <begin position="188"/>
        <end position="207"/>
    </location>
</feature>
<comment type="similarity">
    <text evidence="8">Belongs to the TsuA/YedE (TC 9.B.102) family.</text>
</comment>
<keyword evidence="5 9" id="KW-0812">Transmembrane</keyword>
<feature type="transmembrane region" description="Helical" evidence="9">
    <location>
        <begin position="240"/>
        <end position="258"/>
    </location>
</feature>
<evidence type="ECO:0000256" key="2">
    <source>
        <dbReference type="ARBA" id="ARBA00022448"/>
    </source>
</evidence>
<evidence type="ECO:0000256" key="5">
    <source>
        <dbReference type="ARBA" id="ARBA00022692"/>
    </source>
</evidence>
<evidence type="ECO:0000313" key="10">
    <source>
        <dbReference type="EMBL" id="BBE31456.1"/>
    </source>
</evidence>
<evidence type="ECO:0000256" key="3">
    <source>
        <dbReference type="ARBA" id="ARBA00022475"/>
    </source>
</evidence>
<dbReference type="Pfam" id="PF04143">
    <property type="entry name" value="Sulf_transp"/>
    <property type="match status" value="1"/>
</dbReference>